<sequence length="363" mass="42420">MFFIVSEPIYVIIYKNSKKEKSVMRHQEVHKFYDATLKRVLEGLKRYNNNVKNGYVTLSLSKEDAEYLQLFEEEIEERLKHRDQMRHWEMHRDSVRNYTPRKSVAPMRNRILVYPDSDEEDEDHSEVDIDNMTLEEYTRYELAMSKDSLDEILDDLFKIWAENIRKMEHEVLNRCDDITDYEDSDQEDGELPNLPTFCATNEFACVCEQDGLPFSEFEIHFTELHLKRITNNHLTLFGEEFGKGSFIENGVMDKDGVIQGSVIDGIRIDSFLKRSNGLINRVHASSLAWNTNFFGKTVERKNDFKVSSDEGNRDSLVDVSSDPNTLVEFENKQRTNLFIDIQKTIKVNGRKDLTNIGVINKDG</sequence>
<keyword evidence="2" id="KW-1185">Reference proteome</keyword>
<reference evidence="1" key="1">
    <citation type="journal article" date="2022" name="Int. J. Mol. Sci.">
        <title>Draft Genome of Tanacetum Coccineum: Genomic Comparison of Closely Related Tanacetum-Family Plants.</title>
        <authorList>
            <person name="Yamashiro T."/>
            <person name="Shiraishi A."/>
            <person name="Nakayama K."/>
            <person name="Satake H."/>
        </authorList>
    </citation>
    <scope>NUCLEOTIDE SEQUENCE</scope>
</reference>
<name>A0ABQ4WUB4_9ASTR</name>
<reference evidence="1" key="2">
    <citation type="submission" date="2022-01" db="EMBL/GenBank/DDBJ databases">
        <authorList>
            <person name="Yamashiro T."/>
            <person name="Shiraishi A."/>
            <person name="Satake H."/>
            <person name="Nakayama K."/>
        </authorList>
    </citation>
    <scope>NUCLEOTIDE SEQUENCE</scope>
</reference>
<dbReference type="Proteomes" id="UP001151760">
    <property type="component" value="Unassembled WGS sequence"/>
</dbReference>
<comment type="caution">
    <text evidence="1">The sequence shown here is derived from an EMBL/GenBank/DDBJ whole genome shotgun (WGS) entry which is preliminary data.</text>
</comment>
<dbReference type="EMBL" id="BQNB010008923">
    <property type="protein sequence ID" value="GJS56251.1"/>
    <property type="molecule type" value="Genomic_DNA"/>
</dbReference>
<gene>
    <name evidence="1" type="ORF">Tco_0629613</name>
</gene>
<evidence type="ECO:0000313" key="2">
    <source>
        <dbReference type="Proteomes" id="UP001151760"/>
    </source>
</evidence>
<evidence type="ECO:0000313" key="1">
    <source>
        <dbReference type="EMBL" id="GJS56251.1"/>
    </source>
</evidence>
<accession>A0ABQ4WUB4</accession>
<protein>
    <submittedName>
        <fullName evidence="1">Uncharacterized protein</fullName>
    </submittedName>
</protein>
<proteinExistence type="predicted"/>
<organism evidence="1 2">
    <name type="scientific">Tanacetum coccineum</name>
    <dbReference type="NCBI Taxonomy" id="301880"/>
    <lineage>
        <taxon>Eukaryota</taxon>
        <taxon>Viridiplantae</taxon>
        <taxon>Streptophyta</taxon>
        <taxon>Embryophyta</taxon>
        <taxon>Tracheophyta</taxon>
        <taxon>Spermatophyta</taxon>
        <taxon>Magnoliopsida</taxon>
        <taxon>eudicotyledons</taxon>
        <taxon>Gunneridae</taxon>
        <taxon>Pentapetalae</taxon>
        <taxon>asterids</taxon>
        <taxon>campanulids</taxon>
        <taxon>Asterales</taxon>
        <taxon>Asteraceae</taxon>
        <taxon>Asteroideae</taxon>
        <taxon>Anthemideae</taxon>
        <taxon>Anthemidinae</taxon>
        <taxon>Tanacetum</taxon>
    </lineage>
</organism>